<dbReference type="SUPFAM" id="SSF103473">
    <property type="entry name" value="MFS general substrate transporter"/>
    <property type="match status" value="1"/>
</dbReference>
<dbReference type="PANTHER" id="PTHR23507">
    <property type="entry name" value="ZGC:174356"/>
    <property type="match status" value="1"/>
</dbReference>
<gene>
    <name evidence="7" type="ORF">Agabi119p4_3366</name>
</gene>
<dbReference type="AlphaFoldDB" id="A0A8H7F6Z4"/>
<dbReference type="Proteomes" id="UP000629468">
    <property type="component" value="Unassembled WGS sequence"/>
</dbReference>
<evidence type="ECO:0008006" key="9">
    <source>
        <dbReference type="Google" id="ProtNLM"/>
    </source>
</evidence>
<protein>
    <recommendedName>
        <fullName evidence="9">Major facilitator superfamily (MFS) profile domain-containing protein</fullName>
    </recommendedName>
</protein>
<feature type="transmembrane region" description="Helical" evidence="6">
    <location>
        <begin position="79"/>
        <end position="97"/>
    </location>
</feature>
<evidence type="ECO:0000256" key="3">
    <source>
        <dbReference type="ARBA" id="ARBA00022989"/>
    </source>
</evidence>
<reference evidence="7 8" key="1">
    <citation type="journal article" name="Sci. Rep.">
        <title>Telomere-to-telomere assembled and centromere annotated genomes of the two main subspecies of the button mushroom Agaricus bisporus reveal especially polymorphic chromosome ends.</title>
        <authorList>
            <person name="Sonnenberg A.S.M."/>
            <person name="Sedaghat-Telgerd N."/>
            <person name="Lavrijssen B."/>
            <person name="Ohm R.A."/>
            <person name="Hendrickx P.M."/>
            <person name="Scholtmeijer K."/>
            <person name="Baars J.J.P."/>
            <person name="van Peer A."/>
        </authorList>
    </citation>
    <scope>NUCLEOTIDE SEQUENCE [LARGE SCALE GENOMIC DNA]</scope>
    <source>
        <strain evidence="7 8">H119_p4</strain>
    </source>
</reference>
<keyword evidence="3 6" id="KW-1133">Transmembrane helix</keyword>
<evidence type="ECO:0000256" key="1">
    <source>
        <dbReference type="ARBA" id="ARBA00004141"/>
    </source>
</evidence>
<dbReference type="InterPro" id="IPR036259">
    <property type="entry name" value="MFS_trans_sf"/>
</dbReference>
<feature type="region of interest" description="Disordered" evidence="5">
    <location>
        <begin position="681"/>
        <end position="702"/>
    </location>
</feature>
<keyword evidence="2 6" id="KW-0812">Transmembrane</keyword>
<evidence type="ECO:0000256" key="5">
    <source>
        <dbReference type="SAM" id="MobiDB-lite"/>
    </source>
</evidence>
<feature type="transmembrane region" description="Helical" evidence="6">
    <location>
        <begin position="185"/>
        <end position="207"/>
    </location>
</feature>
<organism evidence="7 8">
    <name type="scientific">Agaricus bisporus var. burnettii</name>
    <dbReference type="NCBI Taxonomy" id="192524"/>
    <lineage>
        <taxon>Eukaryota</taxon>
        <taxon>Fungi</taxon>
        <taxon>Dikarya</taxon>
        <taxon>Basidiomycota</taxon>
        <taxon>Agaricomycotina</taxon>
        <taxon>Agaricomycetes</taxon>
        <taxon>Agaricomycetidae</taxon>
        <taxon>Agaricales</taxon>
        <taxon>Agaricineae</taxon>
        <taxon>Agaricaceae</taxon>
        <taxon>Agaricus</taxon>
    </lineage>
</organism>
<accession>A0A8H7F6Z4</accession>
<evidence type="ECO:0000313" key="8">
    <source>
        <dbReference type="Proteomes" id="UP000629468"/>
    </source>
</evidence>
<evidence type="ECO:0000256" key="2">
    <source>
        <dbReference type="ARBA" id="ARBA00022692"/>
    </source>
</evidence>
<feature type="transmembrane region" description="Helical" evidence="6">
    <location>
        <begin position="213"/>
        <end position="241"/>
    </location>
</feature>
<feature type="transmembrane region" description="Helical" evidence="6">
    <location>
        <begin position="373"/>
        <end position="393"/>
    </location>
</feature>
<feature type="transmembrane region" description="Helical" evidence="6">
    <location>
        <begin position="413"/>
        <end position="434"/>
    </location>
</feature>
<dbReference type="InterPro" id="IPR011701">
    <property type="entry name" value="MFS"/>
</dbReference>
<dbReference type="Gene3D" id="1.20.1250.20">
    <property type="entry name" value="MFS general substrate transporter like domains"/>
    <property type="match status" value="2"/>
</dbReference>
<feature type="compositionally biased region" description="Polar residues" evidence="5">
    <location>
        <begin position="685"/>
        <end position="696"/>
    </location>
</feature>
<dbReference type="GO" id="GO:0016020">
    <property type="term" value="C:membrane"/>
    <property type="evidence" value="ECO:0007669"/>
    <property type="project" value="UniProtKB-SubCell"/>
</dbReference>
<feature type="transmembrane region" description="Helical" evidence="6">
    <location>
        <begin position="479"/>
        <end position="500"/>
    </location>
</feature>
<comment type="subcellular location">
    <subcellularLocation>
        <location evidence="1">Membrane</location>
        <topology evidence="1">Multi-pass membrane protein</topology>
    </subcellularLocation>
</comment>
<feature type="transmembrane region" description="Helical" evidence="6">
    <location>
        <begin position="571"/>
        <end position="589"/>
    </location>
</feature>
<sequence>MPSLLSPSRKAVSKHRDLLGRSFTDESEELVYEETAELFHHFAHPERQTTDDTLIGEVIDEEEEAKIKKLPWWKRPSPYWLLCVLPFTAVAMTALLAPRVEIYTILVCRQIKPDIYYEKSSLAGTALLSSSASTPTRSQLCAADPVVQAGVSKFATMMTTSMGILSCLSTGWWSAFSDRYGRCRVMGISVIGLLLTDLNFIFIVSLTERFPGAYWILLLGPILEGCLGGFTSAAAAIHAYQADVVDEHRRSRFFSLVLGLLFVGMAVGPTLGSLVIRSTGRLISIFYVSTGIHFLYALFVWFILPESLSLSYRLRAREKYAQRLRTDVSEDTASLGIRTLNAVKKLFGFLAPLNVFFPEVKEMNNNPLKKKRNWNLTLVGLAYFMVTSLMGIYTYAFQYAASTFGWTSETLGYWLSLVSGTKAFFLAAILPLAIKLFKPKPKVVEMPSETVPLLSSSDQKTLKKKEIHSLAFDLNLARISLLIEIVGFMCMGFALTPIAFTASGMFWSMGAAFTPANQAVALALFTERGGTETGRLFGALSVLQSLGSQILGPSLFAFIYMKTVATYPRTIFFVAVGAVVVSATLLAFVRLPNEHDHSHATLVAEESDISSGSSAHSHAMLVAEESDISSGSSAHSHAMLVAEESDISSGSSAHSHAMLVAEESDISSGSSAHSHAMLVAEESDISSGSSARTILNHTDGPA</sequence>
<name>A0A8H7F6Z4_AGABI</name>
<dbReference type="GO" id="GO:0022857">
    <property type="term" value="F:transmembrane transporter activity"/>
    <property type="evidence" value="ECO:0007669"/>
    <property type="project" value="InterPro"/>
</dbReference>
<evidence type="ECO:0000256" key="4">
    <source>
        <dbReference type="ARBA" id="ARBA00023136"/>
    </source>
</evidence>
<dbReference type="PANTHER" id="PTHR23507:SF1">
    <property type="entry name" value="FI18259P1-RELATED"/>
    <property type="match status" value="1"/>
</dbReference>
<feature type="transmembrane region" description="Helical" evidence="6">
    <location>
        <begin position="537"/>
        <end position="559"/>
    </location>
</feature>
<feature type="transmembrane region" description="Helical" evidence="6">
    <location>
        <begin position="253"/>
        <end position="276"/>
    </location>
</feature>
<comment type="caution">
    <text evidence="7">The sequence shown here is derived from an EMBL/GenBank/DDBJ whole genome shotgun (WGS) entry which is preliminary data.</text>
</comment>
<dbReference type="EMBL" id="JABXXO010000004">
    <property type="protein sequence ID" value="KAF7779021.1"/>
    <property type="molecule type" value="Genomic_DNA"/>
</dbReference>
<feature type="transmembrane region" description="Helical" evidence="6">
    <location>
        <begin position="282"/>
        <end position="304"/>
    </location>
</feature>
<dbReference type="Pfam" id="PF07690">
    <property type="entry name" value="MFS_1"/>
    <property type="match status" value="1"/>
</dbReference>
<proteinExistence type="predicted"/>
<feature type="transmembrane region" description="Helical" evidence="6">
    <location>
        <begin position="506"/>
        <end position="525"/>
    </location>
</feature>
<keyword evidence="4 6" id="KW-0472">Membrane</keyword>
<feature type="transmembrane region" description="Helical" evidence="6">
    <location>
        <begin position="154"/>
        <end position="173"/>
    </location>
</feature>
<evidence type="ECO:0000313" key="7">
    <source>
        <dbReference type="EMBL" id="KAF7779021.1"/>
    </source>
</evidence>
<evidence type="ECO:0000256" key="6">
    <source>
        <dbReference type="SAM" id="Phobius"/>
    </source>
</evidence>